<gene>
    <name evidence="2" type="ORF">HII30_02225</name>
</gene>
<name>A0A848M4M8_PAELE</name>
<dbReference type="PANTHER" id="PTHR16222:SF12">
    <property type="entry name" value="ADP-RIBOSYLGLYCOHYDROLASE-RELATED"/>
    <property type="match status" value="1"/>
</dbReference>
<evidence type="ECO:0000256" key="1">
    <source>
        <dbReference type="PIRSR" id="PIRSR605502-1"/>
    </source>
</evidence>
<keyword evidence="1" id="KW-0479">Metal-binding</keyword>
<dbReference type="SUPFAM" id="SSF101478">
    <property type="entry name" value="ADP-ribosylglycohydrolase"/>
    <property type="match status" value="1"/>
</dbReference>
<proteinExistence type="predicted"/>
<sequence>MLEESKQRLDRYYGCLFGLAAGDALGTTVEFSPPGTFEPVADMTGGGVFHLQAGQWTDDTSMALCLADSLLSAPGFDPEDQMKRYSRWFREGYMSSTGTCFDIGNATREAILHFERTGERYCGSESKMAAGNGSIMRLAPIPMYFASNPAEVVRYSVLSSRTTHASIECLDACRLFGAMILGALLGWEKEQILGRDAFTDWLGNDPLSSRIQEIADGSYLESEPPEIQGSGYVVKSLEAALWAFAKSSSFREGALLAVNLGDDADTTGAVYGQLAGAFYGAAGVPQEWLEKLHGYQTIRQLAEGLYRASLNKG</sequence>
<keyword evidence="3" id="KW-1185">Reference proteome</keyword>
<dbReference type="InterPro" id="IPR050792">
    <property type="entry name" value="ADP-ribosylglycohydrolase"/>
</dbReference>
<dbReference type="GO" id="GO:0016787">
    <property type="term" value="F:hydrolase activity"/>
    <property type="evidence" value="ECO:0007669"/>
    <property type="project" value="UniProtKB-KW"/>
</dbReference>
<evidence type="ECO:0000313" key="2">
    <source>
        <dbReference type="EMBL" id="NMO94604.1"/>
    </source>
</evidence>
<comment type="cofactor">
    <cofactor evidence="1">
        <name>Mg(2+)</name>
        <dbReference type="ChEBI" id="CHEBI:18420"/>
    </cofactor>
    <text evidence="1">Binds 2 magnesium ions per subunit.</text>
</comment>
<comment type="caution">
    <text evidence="2">The sequence shown here is derived from an EMBL/GenBank/DDBJ whole genome shotgun (WGS) entry which is preliminary data.</text>
</comment>
<protein>
    <submittedName>
        <fullName evidence="2">ADP-ribosylglycohydrolase family protein</fullName>
    </submittedName>
</protein>
<accession>A0A848M4M8</accession>
<keyword evidence="2" id="KW-0378">Hydrolase</keyword>
<dbReference type="InterPro" id="IPR005502">
    <property type="entry name" value="Ribosyl_crysJ1"/>
</dbReference>
<dbReference type="PANTHER" id="PTHR16222">
    <property type="entry name" value="ADP-RIBOSYLGLYCOHYDROLASE"/>
    <property type="match status" value="1"/>
</dbReference>
<feature type="binding site" evidence="1">
    <location>
        <position position="57"/>
    </location>
    <ligand>
        <name>Mg(2+)</name>
        <dbReference type="ChEBI" id="CHEBI:18420"/>
        <label>1</label>
    </ligand>
</feature>
<feature type="binding site" evidence="1">
    <location>
        <position position="263"/>
    </location>
    <ligand>
        <name>Mg(2+)</name>
        <dbReference type="ChEBI" id="CHEBI:18420"/>
        <label>1</label>
    </ligand>
</feature>
<organism evidence="2 3">
    <name type="scientific">Paenibacillus lemnae</name>
    <dbReference type="NCBI Taxonomy" id="1330551"/>
    <lineage>
        <taxon>Bacteria</taxon>
        <taxon>Bacillati</taxon>
        <taxon>Bacillota</taxon>
        <taxon>Bacilli</taxon>
        <taxon>Bacillales</taxon>
        <taxon>Paenibacillaceae</taxon>
        <taxon>Paenibacillus</taxon>
    </lineage>
</organism>
<dbReference type="RefSeq" id="WP_169503313.1">
    <property type="nucleotide sequence ID" value="NZ_JABBPN010000002.1"/>
</dbReference>
<dbReference type="Proteomes" id="UP000565468">
    <property type="component" value="Unassembled WGS sequence"/>
</dbReference>
<dbReference type="Pfam" id="PF03747">
    <property type="entry name" value="ADP_ribosyl_GH"/>
    <property type="match status" value="1"/>
</dbReference>
<dbReference type="Gene3D" id="1.10.4080.10">
    <property type="entry name" value="ADP-ribosylation/Crystallin J1"/>
    <property type="match status" value="1"/>
</dbReference>
<feature type="binding site" evidence="1">
    <location>
        <position position="58"/>
    </location>
    <ligand>
        <name>Mg(2+)</name>
        <dbReference type="ChEBI" id="CHEBI:18420"/>
        <label>1</label>
    </ligand>
</feature>
<dbReference type="GO" id="GO:0046872">
    <property type="term" value="F:metal ion binding"/>
    <property type="evidence" value="ECO:0007669"/>
    <property type="project" value="UniProtKB-KW"/>
</dbReference>
<keyword evidence="1" id="KW-0460">Magnesium</keyword>
<feature type="binding site" evidence="1">
    <location>
        <position position="265"/>
    </location>
    <ligand>
        <name>Mg(2+)</name>
        <dbReference type="ChEBI" id="CHEBI:18420"/>
        <label>1</label>
    </ligand>
</feature>
<dbReference type="AlphaFoldDB" id="A0A848M4M8"/>
<feature type="binding site" evidence="1">
    <location>
        <position position="266"/>
    </location>
    <ligand>
        <name>Mg(2+)</name>
        <dbReference type="ChEBI" id="CHEBI:18420"/>
        <label>1</label>
    </ligand>
</feature>
<dbReference type="InterPro" id="IPR036705">
    <property type="entry name" value="Ribosyl_crysJ1_sf"/>
</dbReference>
<dbReference type="EMBL" id="JABBPN010000002">
    <property type="protein sequence ID" value="NMO94604.1"/>
    <property type="molecule type" value="Genomic_DNA"/>
</dbReference>
<reference evidence="2 3" key="1">
    <citation type="submission" date="2020-04" db="EMBL/GenBank/DDBJ databases">
        <title>Paenibacillus algicola sp. nov., a novel marine bacterium producing alginate lyase.</title>
        <authorList>
            <person name="Huang H."/>
        </authorList>
    </citation>
    <scope>NUCLEOTIDE SEQUENCE [LARGE SCALE GENOMIC DNA]</scope>
    <source>
        <strain evidence="2 3">L7-75</strain>
    </source>
</reference>
<feature type="binding site" evidence="1">
    <location>
        <position position="59"/>
    </location>
    <ligand>
        <name>Mg(2+)</name>
        <dbReference type="ChEBI" id="CHEBI:18420"/>
        <label>1</label>
    </ligand>
</feature>
<evidence type="ECO:0000313" key="3">
    <source>
        <dbReference type="Proteomes" id="UP000565468"/>
    </source>
</evidence>